<reference evidence="2" key="1">
    <citation type="journal article" date="2015" name="MBio">
        <title>Genome-Resolved Metagenomic Analysis Reveals Roles for Candidate Phyla and Other Microbial Community Members in Biogeochemical Transformations in Oil Reservoirs.</title>
        <authorList>
            <person name="Hu P."/>
            <person name="Tom L."/>
            <person name="Singh A."/>
            <person name="Thomas B.C."/>
            <person name="Baker B.J."/>
            <person name="Piceno Y.M."/>
            <person name="Andersen G.L."/>
            <person name="Banfield J.F."/>
        </authorList>
    </citation>
    <scope>NUCLEOTIDE SEQUENCE [LARGE SCALE GENOMIC DNA]</scope>
</reference>
<dbReference type="Proteomes" id="UP000053961">
    <property type="component" value="Unassembled WGS sequence"/>
</dbReference>
<evidence type="ECO:0000313" key="1">
    <source>
        <dbReference type="EMBL" id="KUK96359.1"/>
    </source>
</evidence>
<sequence length="422" mass="42056">MSIGDYYDVDDSVGVSGKSSAGFSGDLSMDNSRSIVGPGEVYVVQGYSGSGGYAGASYIYARDATHTLALGSSHLTPGALGVVQDVSIDGAAESAVVSTGNLEGRSAMQHAFVGEGSLDSLQTIDIDDGITTSQDTQMVGFLPTAFGTAGYMNVNRGPTNLNIEGEGAAVAVSSYDSRDGVSEVDCSLATGTGNSAWAIGDIRSATSDLGTVGAGAGAGNVVLEADMNGNLYIDGEAEAAVVGVQADGRNNEICGTLAAGTGARGTGAYGENIEASNRRGTVGAAAVSGGVGVDVELENGWIAGGAEAAGIGVFADGRDNEISAGNLAAGTGFLGTGAFGDDIEASNKRGTVVAAAAAGGLGVDVDLQNGVIEGDAEAGLIGVGARYPGCRNRSTRHRSLWRGYRSFQQVGNCRGCGDRGRP</sequence>
<name>A0A101IJH6_9EURY</name>
<proteinExistence type="predicted"/>
<gene>
    <name evidence="1" type="ORF">XE07_1201</name>
</gene>
<protein>
    <submittedName>
        <fullName evidence="1">Uncharacterized protein</fullName>
    </submittedName>
</protein>
<comment type="caution">
    <text evidence="1">The sequence shown here is derived from an EMBL/GenBank/DDBJ whole genome shotgun (WGS) entry which is preliminary data.</text>
</comment>
<dbReference type="EMBL" id="LGHB01000015">
    <property type="protein sequence ID" value="KUK96359.1"/>
    <property type="molecule type" value="Genomic_DNA"/>
</dbReference>
<evidence type="ECO:0000313" key="2">
    <source>
        <dbReference type="Proteomes" id="UP000053961"/>
    </source>
</evidence>
<organism evidence="1 2">
    <name type="scientific">Methanothrix harundinacea</name>
    <dbReference type="NCBI Taxonomy" id="301375"/>
    <lineage>
        <taxon>Archaea</taxon>
        <taxon>Methanobacteriati</taxon>
        <taxon>Methanobacteriota</taxon>
        <taxon>Stenosarchaea group</taxon>
        <taxon>Methanomicrobia</taxon>
        <taxon>Methanotrichales</taxon>
        <taxon>Methanotrichaceae</taxon>
        <taxon>Methanothrix</taxon>
    </lineage>
</organism>
<dbReference type="AlphaFoldDB" id="A0A101IJH6"/>
<dbReference type="PATRIC" id="fig|301375.6.peg.92"/>
<accession>A0A101IJH6</accession>